<reference evidence="1 2" key="1">
    <citation type="journal article" date="2019" name="Int. J. Syst. Evol. Microbiol.">
        <title>The Global Catalogue of Microorganisms (GCM) 10K type strain sequencing project: providing services to taxonomists for standard genome sequencing and annotation.</title>
        <authorList>
            <consortium name="The Broad Institute Genomics Platform"/>
            <consortium name="The Broad Institute Genome Sequencing Center for Infectious Disease"/>
            <person name="Wu L."/>
            <person name="Ma J."/>
        </authorList>
    </citation>
    <scope>NUCLEOTIDE SEQUENCE [LARGE SCALE GENOMIC DNA]</scope>
    <source>
        <strain evidence="1 2">JCM 16330</strain>
    </source>
</reference>
<dbReference type="EMBL" id="BAAABL010000022">
    <property type="protein sequence ID" value="GAA0293726.1"/>
    <property type="molecule type" value="Genomic_DNA"/>
</dbReference>
<name>A0AAV3S555_9EURY</name>
<dbReference type="Proteomes" id="UP001500837">
    <property type="component" value="Unassembled WGS sequence"/>
</dbReference>
<protein>
    <submittedName>
        <fullName evidence="1">Uncharacterized protein</fullName>
    </submittedName>
</protein>
<proteinExistence type="predicted"/>
<evidence type="ECO:0000313" key="1">
    <source>
        <dbReference type="EMBL" id="GAA0293726.1"/>
    </source>
</evidence>
<keyword evidence="2" id="KW-1185">Reference proteome</keyword>
<dbReference type="AlphaFoldDB" id="A0AAV3S555"/>
<evidence type="ECO:0000313" key="2">
    <source>
        <dbReference type="Proteomes" id="UP001500837"/>
    </source>
</evidence>
<dbReference type="RefSeq" id="WP_211313724.1">
    <property type="nucleotide sequence ID" value="NZ_BAAABL010000022.1"/>
</dbReference>
<gene>
    <name evidence="1" type="ORF">GCM10009066_05400</name>
</gene>
<comment type="caution">
    <text evidence="1">The sequence shown here is derived from an EMBL/GenBank/DDBJ whole genome shotgun (WGS) entry which is preliminary data.</text>
</comment>
<organism evidence="1 2">
    <name type="scientific">Halarchaeum salinum</name>
    <dbReference type="NCBI Taxonomy" id="489912"/>
    <lineage>
        <taxon>Archaea</taxon>
        <taxon>Methanobacteriati</taxon>
        <taxon>Methanobacteriota</taxon>
        <taxon>Stenosarchaea group</taxon>
        <taxon>Halobacteria</taxon>
        <taxon>Halobacteriales</taxon>
        <taxon>Halobacteriaceae</taxon>
    </lineage>
</organism>
<sequence length="148" mass="17305">MSTIPLSDEENYAIFTESYGKSMRGLGRDQQLQVLKRLYKTIDSDAPQHYIYETVEGCDELEVIRAGGSLRVYCRLVMGVPHGNKTYNVLFVFYVDNHSYRTEDLERFDERAEERLVNLTDLSTVDDVDKYLEEHDAKQAEFLKERLH</sequence>
<accession>A0AAV3S555</accession>